<reference evidence="1" key="1">
    <citation type="journal article" date="2023" name="Mol. Biol. Evol.">
        <title>Third-Generation Sequencing Reveals the Adaptive Role of the Epigenome in Three Deep-Sea Polychaetes.</title>
        <authorList>
            <person name="Perez M."/>
            <person name="Aroh O."/>
            <person name="Sun Y."/>
            <person name="Lan Y."/>
            <person name="Juniper S.K."/>
            <person name="Young C.R."/>
            <person name="Angers B."/>
            <person name="Qian P.Y."/>
        </authorList>
    </citation>
    <scope>NUCLEOTIDE SEQUENCE</scope>
    <source>
        <strain evidence="1">P08H-3</strain>
    </source>
</reference>
<gene>
    <name evidence="1" type="ORF">LSH36_349g00013</name>
</gene>
<keyword evidence="2" id="KW-1185">Reference proteome</keyword>
<evidence type="ECO:0000313" key="2">
    <source>
        <dbReference type="Proteomes" id="UP001208570"/>
    </source>
</evidence>
<sequence>MDSLTYLHTIVCCYFVLVLKRDNSPSLRSCESAFISTRSSITTMCSYNANTIAVISQNKCYSYLPVFITHLDQTL</sequence>
<organism evidence="1 2">
    <name type="scientific">Paralvinella palmiformis</name>
    <dbReference type="NCBI Taxonomy" id="53620"/>
    <lineage>
        <taxon>Eukaryota</taxon>
        <taxon>Metazoa</taxon>
        <taxon>Spiralia</taxon>
        <taxon>Lophotrochozoa</taxon>
        <taxon>Annelida</taxon>
        <taxon>Polychaeta</taxon>
        <taxon>Sedentaria</taxon>
        <taxon>Canalipalpata</taxon>
        <taxon>Terebellida</taxon>
        <taxon>Terebelliformia</taxon>
        <taxon>Alvinellidae</taxon>
        <taxon>Paralvinella</taxon>
    </lineage>
</organism>
<comment type="caution">
    <text evidence="1">The sequence shown here is derived from an EMBL/GenBank/DDBJ whole genome shotgun (WGS) entry which is preliminary data.</text>
</comment>
<accession>A0AAD9JFR6</accession>
<dbReference type="EMBL" id="JAODUP010000349">
    <property type="protein sequence ID" value="KAK2151828.1"/>
    <property type="molecule type" value="Genomic_DNA"/>
</dbReference>
<proteinExistence type="predicted"/>
<name>A0AAD9JFR6_9ANNE</name>
<dbReference type="Proteomes" id="UP001208570">
    <property type="component" value="Unassembled WGS sequence"/>
</dbReference>
<dbReference type="AlphaFoldDB" id="A0AAD9JFR6"/>
<evidence type="ECO:0000313" key="1">
    <source>
        <dbReference type="EMBL" id="KAK2151828.1"/>
    </source>
</evidence>
<protein>
    <submittedName>
        <fullName evidence="1">Uncharacterized protein</fullName>
    </submittedName>
</protein>